<feature type="non-terminal residue" evidence="2">
    <location>
        <position position="1"/>
    </location>
</feature>
<gene>
    <name evidence="2" type="ORF">CLV63_1461</name>
</gene>
<comment type="caution">
    <text evidence="2">The sequence shown here is derived from an EMBL/GenBank/DDBJ whole genome shotgun (WGS) entry which is preliminary data.</text>
</comment>
<feature type="region of interest" description="Disordered" evidence="1">
    <location>
        <begin position="14"/>
        <end position="43"/>
    </location>
</feature>
<sequence>TDLDNLQPLCAAHNLAKEHRRAAHERRTRTHRRDTGADPPSSP</sequence>
<feature type="compositionally biased region" description="Basic residues" evidence="1">
    <location>
        <begin position="18"/>
        <end position="32"/>
    </location>
</feature>
<accession>A0A2P8C9E6</accession>
<evidence type="ECO:0000313" key="2">
    <source>
        <dbReference type="EMBL" id="PSK81589.1"/>
    </source>
</evidence>
<dbReference type="EMBL" id="PYGA01000046">
    <property type="protein sequence ID" value="PSK81589.1"/>
    <property type="molecule type" value="Genomic_DNA"/>
</dbReference>
<protein>
    <submittedName>
        <fullName evidence="2">Uncharacterized protein</fullName>
    </submittedName>
</protein>
<dbReference type="Proteomes" id="UP000240542">
    <property type="component" value="Unassembled WGS sequence"/>
</dbReference>
<keyword evidence="3" id="KW-1185">Reference proteome</keyword>
<evidence type="ECO:0000313" key="3">
    <source>
        <dbReference type="Proteomes" id="UP000240542"/>
    </source>
</evidence>
<evidence type="ECO:0000256" key="1">
    <source>
        <dbReference type="SAM" id="MobiDB-lite"/>
    </source>
</evidence>
<reference evidence="2 3" key="1">
    <citation type="submission" date="2018-03" db="EMBL/GenBank/DDBJ databases">
        <title>Genomic Encyclopedia of Archaeal and Bacterial Type Strains, Phase II (KMG-II): from individual species to whole genera.</title>
        <authorList>
            <person name="Goeker M."/>
        </authorList>
    </citation>
    <scope>NUCLEOTIDE SEQUENCE [LARGE SCALE GENOMIC DNA]</scope>
    <source>
        <strain evidence="2 3">DSM 45312</strain>
    </source>
</reference>
<dbReference type="AlphaFoldDB" id="A0A2P8C9E6"/>
<proteinExistence type="predicted"/>
<organism evidence="2 3">
    <name type="scientific">Murinocardiopsis flavida</name>
    <dbReference type="NCBI Taxonomy" id="645275"/>
    <lineage>
        <taxon>Bacteria</taxon>
        <taxon>Bacillati</taxon>
        <taxon>Actinomycetota</taxon>
        <taxon>Actinomycetes</taxon>
        <taxon>Streptosporangiales</taxon>
        <taxon>Nocardiopsidaceae</taxon>
        <taxon>Murinocardiopsis</taxon>
    </lineage>
</organism>
<name>A0A2P8C9E6_9ACTN</name>